<evidence type="ECO:0000256" key="5">
    <source>
        <dbReference type="ARBA" id="ARBA00022801"/>
    </source>
</evidence>
<dbReference type="InterPro" id="IPR008947">
    <property type="entry name" value="PLipase_C/P1_nuclease_dom_sf"/>
</dbReference>
<dbReference type="InterPro" id="IPR003154">
    <property type="entry name" value="S1/P1nuclease"/>
</dbReference>
<reference evidence="9" key="1">
    <citation type="journal article" date="2020" name="Stud. Mycol.">
        <title>101 Dothideomycetes genomes: a test case for predicting lifestyles and emergence of pathogens.</title>
        <authorList>
            <person name="Haridas S."/>
            <person name="Albert R."/>
            <person name="Binder M."/>
            <person name="Bloem J."/>
            <person name="Labutti K."/>
            <person name="Salamov A."/>
            <person name="Andreopoulos B."/>
            <person name="Baker S."/>
            <person name="Barry K."/>
            <person name="Bills G."/>
            <person name="Bluhm B."/>
            <person name="Cannon C."/>
            <person name="Castanera R."/>
            <person name="Culley D."/>
            <person name="Daum C."/>
            <person name="Ezra D."/>
            <person name="Gonzalez J."/>
            <person name="Henrissat B."/>
            <person name="Kuo A."/>
            <person name="Liang C."/>
            <person name="Lipzen A."/>
            <person name="Lutzoni F."/>
            <person name="Magnuson J."/>
            <person name="Mondo S."/>
            <person name="Nolan M."/>
            <person name="Ohm R."/>
            <person name="Pangilinan J."/>
            <person name="Park H.-J."/>
            <person name="Ramirez L."/>
            <person name="Alfaro M."/>
            <person name="Sun H."/>
            <person name="Tritt A."/>
            <person name="Yoshinaga Y."/>
            <person name="Zwiers L.-H."/>
            <person name="Turgeon B."/>
            <person name="Goodwin S."/>
            <person name="Spatafora J."/>
            <person name="Crous P."/>
            <person name="Grigoriev I."/>
        </authorList>
    </citation>
    <scope>NUCLEOTIDE SEQUENCE</scope>
    <source>
        <strain evidence="9">CBS 116435</strain>
    </source>
</reference>
<dbReference type="GO" id="GO:0003676">
    <property type="term" value="F:nucleic acid binding"/>
    <property type="evidence" value="ECO:0007669"/>
    <property type="project" value="InterPro"/>
</dbReference>
<dbReference type="GO" id="GO:0006308">
    <property type="term" value="P:DNA catabolic process"/>
    <property type="evidence" value="ECO:0007669"/>
    <property type="project" value="InterPro"/>
</dbReference>
<evidence type="ECO:0000256" key="7">
    <source>
        <dbReference type="ARBA" id="ARBA00023180"/>
    </source>
</evidence>
<proteinExistence type="inferred from homology"/>
<feature type="chain" id="PRO_5040390359" evidence="8">
    <location>
        <begin position="19"/>
        <end position="337"/>
    </location>
</feature>
<dbReference type="PANTHER" id="PTHR33146">
    <property type="entry name" value="ENDONUCLEASE 4"/>
    <property type="match status" value="1"/>
</dbReference>
<evidence type="ECO:0000256" key="8">
    <source>
        <dbReference type="SAM" id="SignalP"/>
    </source>
</evidence>
<evidence type="ECO:0000256" key="2">
    <source>
        <dbReference type="ARBA" id="ARBA00022722"/>
    </source>
</evidence>
<dbReference type="OrthoDB" id="441446at2759"/>
<evidence type="ECO:0000256" key="4">
    <source>
        <dbReference type="ARBA" id="ARBA00022759"/>
    </source>
</evidence>
<comment type="similarity">
    <text evidence="1">Belongs to the nuclease type I family.</text>
</comment>
<dbReference type="AlphaFoldDB" id="A0A9P4Q7P9"/>
<dbReference type="Proteomes" id="UP000799441">
    <property type="component" value="Unassembled WGS sequence"/>
</dbReference>
<dbReference type="Pfam" id="PF02265">
    <property type="entry name" value="S1-P1_nuclease"/>
    <property type="match status" value="1"/>
</dbReference>
<keyword evidence="10" id="KW-1185">Reference proteome</keyword>
<evidence type="ECO:0000313" key="10">
    <source>
        <dbReference type="Proteomes" id="UP000799441"/>
    </source>
</evidence>
<comment type="caution">
    <text evidence="9">The sequence shown here is derived from an EMBL/GenBank/DDBJ whole genome shotgun (WGS) entry which is preliminary data.</text>
</comment>
<evidence type="ECO:0000256" key="6">
    <source>
        <dbReference type="ARBA" id="ARBA00023157"/>
    </source>
</evidence>
<dbReference type="CDD" id="cd11010">
    <property type="entry name" value="S1-P1_nuclease"/>
    <property type="match status" value="1"/>
</dbReference>
<dbReference type="GO" id="GO:0016788">
    <property type="term" value="F:hydrolase activity, acting on ester bonds"/>
    <property type="evidence" value="ECO:0007669"/>
    <property type="project" value="InterPro"/>
</dbReference>
<name>A0A9P4Q7P9_9PEZI</name>
<keyword evidence="5" id="KW-0378">Hydrolase</keyword>
<dbReference type="PANTHER" id="PTHR33146:SF26">
    <property type="entry name" value="ENDONUCLEASE 4"/>
    <property type="match status" value="1"/>
</dbReference>
<accession>A0A9P4Q7P9</accession>
<organism evidence="9 10">
    <name type="scientific">Polychaeton citri CBS 116435</name>
    <dbReference type="NCBI Taxonomy" id="1314669"/>
    <lineage>
        <taxon>Eukaryota</taxon>
        <taxon>Fungi</taxon>
        <taxon>Dikarya</taxon>
        <taxon>Ascomycota</taxon>
        <taxon>Pezizomycotina</taxon>
        <taxon>Dothideomycetes</taxon>
        <taxon>Dothideomycetidae</taxon>
        <taxon>Capnodiales</taxon>
        <taxon>Capnodiaceae</taxon>
        <taxon>Polychaeton</taxon>
    </lineage>
</organism>
<dbReference type="Gene3D" id="1.10.575.10">
    <property type="entry name" value="P1 Nuclease"/>
    <property type="match status" value="1"/>
</dbReference>
<sequence>MAALTLIGLAGLLQGVSAWGSLGHETVAYIAQDYIKDTTKSWAQGILSDTSDSYLASHATWADTYRYTAAGKYSAPYHFIDAMDSPPSSCNVDYERDCPAEGCSISAIANFTQRVNDGRLSAEHKLEALQFLIHFLGDITQPLHDENYKLGGNDVDVTYDGDSTNLHHIWDTNMPESLRGGYALTDAQSWASDIVTDINSGKYSSEAASWVQGDEISDAIGSATRWASDANAYVCSTVVPNGWDSLSSGDLYPDYYKSSIDVIELQIAKGGYRLAGWLDQLADADAKRKRWEEVAPVLRRGPMKAPKIGTFAGPNPKKVSKATLARRAVGWGCNHKH</sequence>
<keyword evidence="3" id="KW-0479">Metal-binding</keyword>
<dbReference type="GO" id="GO:0046872">
    <property type="term" value="F:metal ion binding"/>
    <property type="evidence" value="ECO:0007669"/>
    <property type="project" value="UniProtKB-KW"/>
</dbReference>
<keyword evidence="8" id="KW-0732">Signal</keyword>
<keyword evidence="7" id="KW-0325">Glycoprotein</keyword>
<keyword evidence="6" id="KW-1015">Disulfide bond</keyword>
<keyword evidence="2" id="KW-0540">Nuclease</keyword>
<evidence type="ECO:0000256" key="3">
    <source>
        <dbReference type="ARBA" id="ARBA00022723"/>
    </source>
</evidence>
<evidence type="ECO:0000313" key="9">
    <source>
        <dbReference type="EMBL" id="KAF2719891.1"/>
    </source>
</evidence>
<feature type="signal peptide" evidence="8">
    <location>
        <begin position="1"/>
        <end position="18"/>
    </location>
</feature>
<dbReference type="EMBL" id="MU003806">
    <property type="protein sequence ID" value="KAF2719891.1"/>
    <property type="molecule type" value="Genomic_DNA"/>
</dbReference>
<gene>
    <name evidence="9" type="ORF">K431DRAFT_106014</name>
</gene>
<dbReference type="SUPFAM" id="SSF48537">
    <property type="entry name" value="Phospholipase C/P1 nuclease"/>
    <property type="match status" value="1"/>
</dbReference>
<protein>
    <submittedName>
        <fullName evidence="9">Nuclease s1</fullName>
    </submittedName>
</protein>
<dbReference type="GO" id="GO:0004519">
    <property type="term" value="F:endonuclease activity"/>
    <property type="evidence" value="ECO:0007669"/>
    <property type="project" value="UniProtKB-KW"/>
</dbReference>
<evidence type="ECO:0000256" key="1">
    <source>
        <dbReference type="ARBA" id="ARBA00009547"/>
    </source>
</evidence>
<keyword evidence="4" id="KW-0255">Endonuclease</keyword>